<gene>
    <name evidence="2" type="ORF">JFN93_12045</name>
</gene>
<dbReference type="Gene3D" id="3.40.50.720">
    <property type="entry name" value="NAD(P)-binding Rossmann-like Domain"/>
    <property type="match status" value="1"/>
</dbReference>
<organism evidence="2 3">
    <name type="scientific">Geomesophilobacter sediminis</name>
    <dbReference type="NCBI Taxonomy" id="2798584"/>
    <lineage>
        <taxon>Bacteria</taxon>
        <taxon>Pseudomonadati</taxon>
        <taxon>Thermodesulfobacteriota</taxon>
        <taxon>Desulfuromonadia</taxon>
        <taxon>Geobacterales</taxon>
        <taxon>Geobacteraceae</taxon>
        <taxon>Geomesophilobacter</taxon>
    </lineage>
</organism>
<keyword evidence="3" id="KW-1185">Reference proteome</keyword>
<dbReference type="InterPro" id="IPR051207">
    <property type="entry name" value="ComplexI_NDUFA9_subunit"/>
</dbReference>
<dbReference type="Proteomes" id="UP000636888">
    <property type="component" value="Unassembled WGS sequence"/>
</dbReference>
<sequence>MKVFLTGGTGFVGRHVRKALLSRGHTIKLLVHRKSGALEPGEEEVSGDVGDAFTFSDAVRGCDATINLVGIIREFPGRGMTFNRLHVEATKNVILAAKGAGVTRHLQMSALGTSKETGGGYFRTKWQAEEEVRQSGLGYTIFRPSIIFGPEDDFVNQLAGIIRTAPVMPIIGDGEYPMQPISGDDVARCFAEALEKPETVGQTYELCGPDRMSYNELVDTIGRAMGKTVLKVKSPLFLMKLVVPLLERVPFFPITSDQLGMLIKGSVCDCSWQKTFTFEPQHFAEGIGKYLKRT</sequence>
<dbReference type="InterPro" id="IPR016040">
    <property type="entry name" value="NAD(P)-bd_dom"/>
</dbReference>
<dbReference type="RefSeq" id="WP_199384335.1">
    <property type="nucleotide sequence ID" value="NZ_JAEMHM010000009.1"/>
</dbReference>
<dbReference type="CDD" id="cd05271">
    <property type="entry name" value="NDUFA9_like_SDR_a"/>
    <property type="match status" value="1"/>
</dbReference>
<dbReference type="SUPFAM" id="SSF51735">
    <property type="entry name" value="NAD(P)-binding Rossmann-fold domains"/>
    <property type="match status" value="1"/>
</dbReference>
<accession>A0A8J7J3Z3</accession>
<dbReference type="EMBL" id="JAEMHM010000009">
    <property type="protein sequence ID" value="MBJ6725443.1"/>
    <property type="molecule type" value="Genomic_DNA"/>
</dbReference>
<protein>
    <submittedName>
        <fullName evidence="2">Complex I NDUFA9 subunit family protein</fullName>
    </submittedName>
</protein>
<reference evidence="2" key="1">
    <citation type="submission" date="2020-12" db="EMBL/GenBank/DDBJ databases">
        <title>Geomonas sp. Red875, isolated from river sediment.</title>
        <authorList>
            <person name="Xu Z."/>
            <person name="Zhang Z."/>
            <person name="Masuda Y."/>
            <person name="Itoh H."/>
            <person name="Senoo K."/>
        </authorList>
    </citation>
    <scope>NUCLEOTIDE SEQUENCE</scope>
    <source>
        <strain evidence="2">Red875</strain>
    </source>
</reference>
<evidence type="ECO:0000313" key="3">
    <source>
        <dbReference type="Proteomes" id="UP000636888"/>
    </source>
</evidence>
<proteinExistence type="predicted"/>
<dbReference type="InterPro" id="IPR036291">
    <property type="entry name" value="NAD(P)-bd_dom_sf"/>
</dbReference>
<name>A0A8J7J3Z3_9BACT</name>
<evidence type="ECO:0000259" key="1">
    <source>
        <dbReference type="Pfam" id="PF13460"/>
    </source>
</evidence>
<dbReference type="FunFam" id="3.40.50.720:FF:000702">
    <property type="entry name" value="NADH dehydrogenase (Ubiquinone)"/>
    <property type="match status" value="1"/>
</dbReference>
<dbReference type="AlphaFoldDB" id="A0A8J7J3Z3"/>
<dbReference type="PANTHER" id="PTHR12126:SF11">
    <property type="entry name" value="NADH DEHYDROGENASE [UBIQUINONE] 1 ALPHA SUBCOMPLEX SUBUNIT 9, MITOCHONDRIAL"/>
    <property type="match status" value="1"/>
</dbReference>
<dbReference type="GO" id="GO:0044877">
    <property type="term" value="F:protein-containing complex binding"/>
    <property type="evidence" value="ECO:0007669"/>
    <property type="project" value="TreeGrafter"/>
</dbReference>
<dbReference type="Pfam" id="PF13460">
    <property type="entry name" value="NAD_binding_10"/>
    <property type="match status" value="1"/>
</dbReference>
<comment type="caution">
    <text evidence="2">The sequence shown here is derived from an EMBL/GenBank/DDBJ whole genome shotgun (WGS) entry which is preliminary data.</text>
</comment>
<evidence type="ECO:0000313" key="2">
    <source>
        <dbReference type="EMBL" id="MBJ6725443.1"/>
    </source>
</evidence>
<dbReference type="PANTHER" id="PTHR12126">
    <property type="entry name" value="NADH-UBIQUINONE OXIDOREDUCTASE 39 KDA SUBUNIT-RELATED"/>
    <property type="match status" value="1"/>
</dbReference>
<feature type="domain" description="NAD(P)-binding" evidence="1">
    <location>
        <begin position="7"/>
        <end position="197"/>
    </location>
</feature>